<keyword evidence="5" id="KW-0235">DNA replication</keyword>
<dbReference type="InterPro" id="IPR008921">
    <property type="entry name" value="DNA_pol3_clamp-load_cplx_C"/>
</dbReference>
<dbReference type="EC" id="2.7.7.7" evidence="1"/>
<dbReference type="Gene3D" id="1.20.272.10">
    <property type="match status" value="1"/>
</dbReference>
<evidence type="ECO:0000259" key="11">
    <source>
        <dbReference type="Pfam" id="PF21500"/>
    </source>
</evidence>
<dbReference type="InterPro" id="IPR050238">
    <property type="entry name" value="DNA_Rep/Repair_Clamp_Loader"/>
</dbReference>
<keyword evidence="6" id="KW-0239">DNA-directed DNA polymerase</keyword>
<reference evidence="13" key="1">
    <citation type="submission" date="2016-10" db="EMBL/GenBank/DDBJ databases">
        <authorList>
            <person name="Varghese N."/>
            <person name="Submissions S."/>
        </authorList>
    </citation>
    <scope>NUCLEOTIDE SEQUENCE [LARGE SCALE GENOMIC DNA]</scope>
    <source>
        <strain evidence="13">8N4</strain>
    </source>
</reference>
<dbReference type="SUPFAM" id="SSF52540">
    <property type="entry name" value="P-loop containing nucleoside triphosphate hydrolases"/>
    <property type="match status" value="1"/>
</dbReference>
<dbReference type="EMBL" id="FOGC01000012">
    <property type="protein sequence ID" value="SER15157.1"/>
    <property type="molecule type" value="Genomic_DNA"/>
</dbReference>
<name>A0A1H9LVB8_9GAMM</name>
<dbReference type="STRING" id="988801.SAMN05216522_11298"/>
<keyword evidence="4" id="KW-0548">Nucleotidyltransferase</keyword>
<evidence type="ECO:0000313" key="13">
    <source>
        <dbReference type="Proteomes" id="UP000242515"/>
    </source>
</evidence>
<dbReference type="Pfam" id="PF09115">
    <property type="entry name" value="DNApol3-delta_C"/>
    <property type="match status" value="1"/>
</dbReference>
<evidence type="ECO:0000256" key="5">
    <source>
        <dbReference type="ARBA" id="ARBA00022705"/>
    </source>
</evidence>
<proteinExistence type="predicted"/>
<dbReference type="Gene3D" id="3.40.50.300">
    <property type="entry name" value="P-loop containing nucleotide triphosphate hydrolases"/>
    <property type="match status" value="1"/>
</dbReference>
<dbReference type="RefSeq" id="WP_092677779.1">
    <property type="nucleotide sequence ID" value="NZ_FOGC01000012.1"/>
</dbReference>
<sequence>MQWFPWLTPYYKQLIGQHQAQQAHPAQIVHAHEGMGVEALVWGVARWLLCETPQGHKACGHCHGCQLMLANNHPDWYPIVAEKGKQLIGIDVIRETCEKVWHSPQQGGARVIWIDGAQRLSESAVNALLKTVEEPPANCWFLFTTPQLSQLPATLRSRCVVTNILPPEESQGLAWLARESQLPEQTLLTALRLSGGAPAQALELMNAPRWQKRSQLAEGLRAALPRQPMQLLPILVDEPSSEKIYWLMAFLLDALKLQRGSQTWLTHVDGYEASHSLRSLMDEHSLQQMVTRCRDCHALLTQTPQVNTELVISDLLLAWETLLNNAY</sequence>
<dbReference type="PANTHER" id="PTHR11669:SF8">
    <property type="entry name" value="DNA POLYMERASE III SUBUNIT DELTA"/>
    <property type="match status" value="1"/>
</dbReference>
<evidence type="ECO:0000256" key="2">
    <source>
        <dbReference type="ARBA" id="ARBA00014363"/>
    </source>
</evidence>
<evidence type="ECO:0000256" key="1">
    <source>
        <dbReference type="ARBA" id="ARBA00012417"/>
    </source>
</evidence>
<dbReference type="OrthoDB" id="9811073at2"/>
<feature type="domain" description="DNA polymerase III delta subunit C-terminal" evidence="10">
    <location>
        <begin position="209"/>
        <end position="321"/>
    </location>
</feature>
<dbReference type="AlphaFoldDB" id="A0A1H9LVB8"/>
<dbReference type="GO" id="GO:0003677">
    <property type="term" value="F:DNA binding"/>
    <property type="evidence" value="ECO:0007669"/>
    <property type="project" value="InterPro"/>
</dbReference>
<organism evidence="12 13">
    <name type="scientific">Rosenbergiella nectarea</name>
    <dbReference type="NCBI Taxonomy" id="988801"/>
    <lineage>
        <taxon>Bacteria</taxon>
        <taxon>Pseudomonadati</taxon>
        <taxon>Pseudomonadota</taxon>
        <taxon>Gammaproteobacteria</taxon>
        <taxon>Enterobacterales</taxon>
        <taxon>Erwiniaceae</taxon>
        <taxon>Rosenbergiella</taxon>
    </lineage>
</organism>
<dbReference type="GO" id="GO:0009360">
    <property type="term" value="C:DNA polymerase III complex"/>
    <property type="evidence" value="ECO:0007669"/>
    <property type="project" value="InterPro"/>
</dbReference>
<protein>
    <recommendedName>
        <fullName evidence="2">DNA polymerase III subunit delta'</fullName>
        <ecNumber evidence="1">2.7.7.7</ecNumber>
    </recommendedName>
</protein>
<keyword evidence="13" id="KW-1185">Reference proteome</keyword>
<dbReference type="Proteomes" id="UP000242515">
    <property type="component" value="Unassembled WGS sequence"/>
</dbReference>
<comment type="subunit">
    <text evidence="7">DNA polymerase III contains a core (composed of alpha, epsilon and theta chains) that associates with a tau subunit. This core dimerizes to form the POLIII' complex. PolIII' associates with the gamma complex (composed of gamma, delta, delta', psi and chi chains) and with the beta chain to form the complete DNA polymerase III complex.</text>
</comment>
<evidence type="ECO:0000256" key="6">
    <source>
        <dbReference type="ARBA" id="ARBA00022932"/>
    </source>
</evidence>
<dbReference type="PANTHER" id="PTHR11669">
    <property type="entry name" value="REPLICATION FACTOR C / DNA POLYMERASE III GAMMA-TAU SUBUNIT"/>
    <property type="match status" value="1"/>
</dbReference>
<evidence type="ECO:0000256" key="3">
    <source>
        <dbReference type="ARBA" id="ARBA00022679"/>
    </source>
</evidence>
<accession>A0A1H9LVB8</accession>
<evidence type="ECO:0000256" key="8">
    <source>
        <dbReference type="ARBA" id="ARBA00037724"/>
    </source>
</evidence>
<evidence type="ECO:0000256" key="4">
    <source>
        <dbReference type="ARBA" id="ARBA00022695"/>
    </source>
</evidence>
<dbReference type="InterPro" id="IPR048731">
    <property type="entry name" value="HolB_lid-gammaproteobact"/>
</dbReference>
<evidence type="ECO:0000313" key="12">
    <source>
        <dbReference type="EMBL" id="SER15157.1"/>
    </source>
</evidence>
<gene>
    <name evidence="12" type="ORF">SAMN05216522_11298</name>
</gene>
<evidence type="ECO:0000259" key="10">
    <source>
        <dbReference type="Pfam" id="PF09115"/>
    </source>
</evidence>
<evidence type="ECO:0000256" key="9">
    <source>
        <dbReference type="ARBA" id="ARBA00049244"/>
    </source>
</evidence>
<dbReference type="Gene3D" id="1.10.8.10">
    <property type="entry name" value="DNA helicase RuvA subunit, C-terminal domain"/>
    <property type="match status" value="1"/>
</dbReference>
<dbReference type="InterPro" id="IPR015199">
    <property type="entry name" value="DNA_pol_III_delta_C"/>
</dbReference>
<comment type="catalytic activity">
    <reaction evidence="9">
        <text>DNA(n) + a 2'-deoxyribonucleoside 5'-triphosphate = DNA(n+1) + diphosphate</text>
        <dbReference type="Rhea" id="RHEA:22508"/>
        <dbReference type="Rhea" id="RHEA-COMP:17339"/>
        <dbReference type="Rhea" id="RHEA-COMP:17340"/>
        <dbReference type="ChEBI" id="CHEBI:33019"/>
        <dbReference type="ChEBI" id="CHEBI:61560"/>
        <dbReference type="ChEBI" id="CHEBI:173112"/>
        <dbReference type="EC" id="2.7.7.7"/>
    </reaction>
</comment>
<evidence type="ECO:0000256" key="7">
    <source>
        <dbReference type="ARBA" id="ARBA00026073"/>
    </source>
</evidence>
<dbReference type="Pfam" id="PF21500">
    <property type="entry name" value="HolB_lid"/>
    <property type="match status" value="1"/>
</dbReference>
<dbReference type="GO" id="GO:0006261">
    <property type="term" value="P:DNA-templated DNA replication"/>
    <property type="evidence" value="ECO:0007669"/>
    <property type="project" value="TreeGrafter"/>
</dbReference>
<feature type="domain" description="DNA polymerase III subunit delta' AAA+ ATPase lid" evidence="11">
    <location>
        <begin position="167"/>
        <end position="205"/>
    </location>
</feature>
<dbReference type="GO" id="GO:0003887">
    <property type="term" value="F:DNA-directed DNA polymerase activity"/>
    <property type="evidence" value="ECO:0007669"/>
    <property type="project" value="UniProtKB-KW"/>
</dbReference>
<dbReference type="InterPro" id="IPR027417">
    <property type="entry name" value="P-loop_NTPase"/>
</dbReference>
<keyword evidence="3" id="KW-0808">Transferase</keyword>
<comment type="function">
    <text evidence="8">DNA polymerase III is a complex, multichain enzyme responsible for most of the replicative synthesis in bacteria. This DNA polymerase also exhibits 3' to 5' exonuclease activity.</text>
</comment>
<dbReference type="SUPFAM" id="SSF48019">
    <property type="entry name" value="post-AAA+ oligomerization domain-like"/>
    <property type="match status" value="1"/>
</dbReference>
<dbReference type="Pfam" id="PF13177">
    <property type="entry name" value="DNA_pol3_delta2"/>
    <property type="match status" value="1"/>
</dbReference>